<organism evidence="1 2">
    <name type="scientific">Amycolatopsis australiensis</name>
    <dbReference type="NCBI Taxonomy" id="546364"/>
    <lineage>
        <taxon>Bacteria</taxon>
        <taxon>Bacillati</taxon>
        <taxon>Actinomycetota</taxon>
        <taxon>Actinomycetes</taxon>
        <taxon>Pseudonocardiales</taxon>
        <taxon>Pseudonocardiaceae</taxon>
        <taxon>Amycolatopsis</taxon>
    </lineage>
</organism>
<gene>
    <name evidence="1" type="ORF">SAMN04489730_0027</name>
</gene>
<dbReference type="AlphaFoldDB" id="A0A1K1LKV4"/>
<dbReference type="EMBL" id="FPJG01000001">
    <property type="protein sequence ID" value="SFW11516.1"/>
    <property type="molecule type" value="Genomic_DNA"/>
</dbReference>
<proteinExistence type="predicted"/>
<name>A0A1K1LKV4_9PSEU</name>
<evidence type="ECO:0000313" key="2">
    <source>
        <dbReference type="Proteomes" id="UP000182740"/>
    </source>
</evidence>
<accession>A0A1K1LKV4</accession>
<protein>
    <submittedName>
        <fullName evidence="1">Uncharacterized protein</fullName>
    </submittedName>
</protein>
<reference evidence="2" key="1">
    <citation type="submission" date="2016-11" db="EMBL/GenBank/DDBJ databases">
        <authorList>
            <person name="Varghese N."/>
            <person name="Submissions S."/>
        </authorList>
    </citation>
    <scope>NUCLEOTIDE SEQUENCE [LARGE SCALE GENOMIC DNA]</scope>
    <source>
        <strain evidence="2">DSM 44671</strain>
    </source>
</reference>
<dbReference type="Proteomes" id="UP000182740">
    <property type="component" value="Unassembled WGS sequence"/>
</dbReference>
<dbReference type="RefSeq" id="WP_072474308.1">
    <property type="nucleotide sequence ID" value="NZ_FPJG01000001.1"/>
</dbReference>
<sequence length="95" mass="10480">MTHTHTTDRRPRHDHRVVAARLRLGAARPDGRPVGERDREVHFLALPDGTPTQLQLTTLCGQHLNREAVELIDTITGMPCALCLAHIPGPPAQRA</sequence>
<dbReference type="OrthoDB" id="3625434at2"/>
<evidence type="ECO:0000313" key="1">
    <source>
        <dbReference type="EMBL" id="SFW11516.1"/>
    </source>
</evidence>
<keyword evidence="2" id="KW-1185">Reference proteome</keyword>